<accession>A0A9Q0LHG8</accession>
<dbReference type="PANTHER" id="PTHR12761">
    <property type="entry name" value="HERMANSKY-PUDLAK SYNDROME PROTEIN 1"/>
    <property type="match status" value="1"/>
</dbReference>
<gene>
    <name evidence="2" type="ORF">M0811_09176</name>
</gene>
<dbReference type="AlphaFoldDB" id="A0A9Q0LHG8"/>
<dbReference type="InterPro" id="IPR026053">
    <property type="entry name" value="HPS1"/>
</dbReference>
<evidence type="ECO:0000313" key="3">
    <source>
        <dbReference type="Proteomes" id="UP001149090"/>
    </source>
</evidence>
<proteinExistence type="predicted"/>
<comment type="caution">
    <text evidence="2">The sequence shown here is derived from an EMBL/GenBank/DDBJ whole genome shotgun (WGS) entry which is preliminary data.</text>
</comment>
<protein>
    <submittedName>
        <fullName evidence="2">Hermansky-pudlak syndrome protein</fullName>
    </submittedName>
</protein>
<reference evidence="2" key="1">
    <citation type="submission" date="2022-10" db="EMBL/GenBank/DDBJ databases">
        <title>Novel sulphate-reducing endosymbionts in the free-living metamonad Anaeramoeba.</title>
        <authorList>
            <person name="Jerlstrom-Hultqvist J."/>
            <person name="Cepicka I."/>
            <person name="Gallot-Lavallee L."/>
            <person name="Salas-Leiva D."/>
            <person name="Curtis B.A."/>
            <person name="Zahonova K."/>
            <person name="Pipaliya S."/>
            <person name="Dacks J."/>
            <person name="Roger A.J."/>
        </authorList>
    </citation>
    <scope>NUCLEOTIDE SEQUENCE</scope>
    <source>
        <strain evidence="2">BMAN</strain>
    </source>
</reference>
<organism evidence="2 3">
    <name type="scientific">Anaeramoeba ignava</name>
    <name type="common">Anaerobic marine amoeba</name>
    <dbReference type="NCBI Taxonomy" id="1746090"/>
    <lineage>
        <taxon>Eukaryota</taxon>
        <taxon>Metamonada</taxon>
        <taxon>Anaeramoebidae</taxon>
        <taxon>Anaeramoeba</taxon>
    </lineage>
</organism>
<keyword evidence="3" id="KW-1185">Reference proteome</keyword>
<feature type="region of interest" description="Disordered" evidence="1">
    <location>
        <begin position="267"/>
        <end position="288"/>
    </location>
</feature>
<dbReference type="PANTHER" id="PTHR12761:SF1">
    <property type="entry name" value="BLOC-3 COMPLEX MEMBER HPS1"/>
    <property type="match status" value="1"/>
</dbReference>
<name>A0A9Q0LHG8_ANAIG</name>
<evidence type="ECO:0000313" key="2">
    <source>
        <dbReference type="EMBL" id="KAJ5072962.1"/>
    </source>
</evidence>
<dbReference type="Proteomes" id="UP001149090">
    <property type="component" value="Unassembled WGS sequence"/>
</dbReference>
<sequence length="549" mass="65595">MKRFHITNELGLPIFHQQLDPQQAKKRKWDLKEIRYDALILPFLTCNTILHKLNEKLEIIKAEKSSLITINFDNVIFLVLTTKEEPFIFSIHQLNIIHNIFLFRFGKEYFKNLQQSRQIQASVKQEIHKLIHSYNYLCDNFQNFRLHSLEATRNKSLYVQFHTFLQDTVYQNDGILQAFLFSDLKILSQVKSKKKHKLIVNENDLLNLMIYLESLFHFEDNFKKKSKTENSDDKFVDQFALENEKTSDNSDLEVDMNDSMISTSSFLHEKVQQEQDDEKEKEKEKDENLISNNAQSLEYRSILHDSQEMLYFSQPEEQSFPVYSAKLMDSLFLVFIIDPEYQEIAQEAQRKKMREIAEKFKFTIRNYLNILPIPEFTISSYIKLYPGILHFVLINRTKNTMVKPKISGFSLKIPKKMRKKNVHFDFKQKLLSKDDIKQEFWKVCDFAQKSLYNGNLYAISNSSPFFYSYQLWFEDENHERIEPYKEFVIENSRNLVFSSNFYRNLRKQLVPQHKNANCFEFFSLFGFLPSSQMVAFLNRKILEELRNFL</sequence>
<dbReference type="GO" id="GO:0031085">
    <property type="term" value="C:BLOC-3 complex"/>
    <property type="evidence" value="ECO:0007669"/>
    <property type="project" value="TreeGrafter"/>
</dbReference>
<evidence type="ECO:0000256" key="1">
    <source>
        <dbReference type="SAM" id="MobiDB-lite"/>
    </source>
</evidence>
<dbReference type="OrthoDB" id="10255234at2759"/>
<dbReference type="GO" id="GO:0005085">
    <property type="term" value="F:guanyl-nucleotide exchange factor activity"/>
    <property type="evidence" value="ECO:0007669"/>
    <property type="project" value="TreeGrafter"/>
</dbReference>
<dbReference type="EMBL" id="JAPDFW010000078">
    <property type="protein sequence ID" value="KAJ5072962.1"/>
    <property type="molecule type" value="Genomic_DNA"/>
</dbReference>